<dbReference type="RefSeq" id="WP_136960855.1">
    <property type="nucleotide sequence ID" value="NZ_CP039690.1"/>
</dbReference>
<dbReference type="KEGG" id="pstg:E8M01_15035"/>
<dbReference type="PANTHER" id="PTHR30151:SF0">
    <property type="entry name" value="ABC TRANSPORTER PERMEASE PROTEIN MJ0413-RELATED"/>
    <property type="match status" value="1"/>
</dbReference>
<keyword evidence="6 7" id="KW-0472">Membrane</keyword>
<dbReference type="InterPro" id="IPR035906">
    <property type="entry name" value="MetI-like_sf"/>
</dbReference>
<name>A0A4D7B4J1_9HYPH</name>
<evidence type="ECO:0000256" key="3">
    <source>
        <dbReference type="ARBA" id="ARBA00022475"/>
    </source>
</evidence>
<dbReference type="OrthoDB" id="9799271at2"/>
<dbReference type="InterPro" id="IPR000515">
    <property type="entry name" value="MetI-like"/>
</dbReference>
<evidence type="ECO:0000256" key="6">
    <source>
        <dbReference type="ARBA" id="ARBA00023136"/>
    </source>
</evidence>
<feature type="transmembrane region" description="Helical" evidence="7">
    <location>
        <begin position="220"/>
        <end position="242"/>
    </location>
</feature>
<proteinExistence type="inferred from homology"/>
<dbReference type="PANTHER" id="PTHR30151">
    <property type="entry name" value="ALKANE SULFONATE ABC TRANSPORTER-RELATED, MEMBRANE SUBUNIT"/>
    <property type="match status" value="1"/>
</dbReference>
<keyword evidence="3" id="KW-1003">Cell membrane</keyword>
<evidence type="ECO:0000259" key="8">
    <source>
        <dbReference type="PROSITE" id="PS50928"/>
    </source>
</evidence>
<evidence type="ECO:0000313" key="10">
    <source>
        <dbReference type="Proteomes" id="UP000298781"/>
    </source>
</evidence>
<keyword evidence="5 7" id="KW-1133">Transmembrane helix</keyword>
<protein>
    <submittedName>
        <fullName evidence="9">ABC transporter permease</fullName>
    </submittedName>
</protein>
<gene>
    <name evidence="9" type="ORF">E8M01_15035</name>
</gene>
<evidence type="ECO:0000256" key="5">
    <source>
        <dbReference type="ARBA" id="ARBA00022989"/>
    </source>
</evidence>
<evidence type="ECO:0000256" key="7">
    <source>
        <dbReference type="RuleBase" id="RU363032"/>
    </source>
</evidence>
<dbReference type="EMBL" id="CP039690">
    <property type="protein sequence ID" value="QCI65408.1"/>
    <property type="molecule type" value="Genomic_DNA"/>
</dbReference>
<evidence type="ECO:0000256" key="4">
    <source>
        <dbReference type="ARBA" id="ARBA00022692"/>
    </source>
</evidence>
<keyword evidence="10" id="KW-1185">Reference proteome</keyword>
<evidence type="ECO:0000256" key="2">
    <source>
        <dbReference type="ARBA" id="ARBA00022448"/>
    </source>
</evidence>
<keyword evidence="2 7" id="KW-0813">Transport</keyword>
<comment type="similarity">
    <text evidence="7">Belongs to the binding-protein-dependent transport system permease family.</text>
</comment>
<feature type="domain" description="ABC transmembrane type-1" evidence="8">
    <location>
        <begin position="59"/>
        <end position="243"/>
    </location>
</feature>
<sequence length="258" mass="26974">MSGSSTGWAKAAALPLAVLVAAEIWFRGPGAASESLAAPSAVARAWAEALADGTLAVATYQTLIGAVGGLIIGAVSGLVLGFLIGLSRTAIALTTPSVELFRPIPSVALIPLAMLIFGFGYRIEMAIVAFATFWPCLILAQAAASQIEPRLLEVSKVIGLTPAQRLWKIVLPAAMPRIFVALRLAAGFALVVAVTVEIAANPQGLGYMLVIAQQSLRPELMLAALLWIGFIGWGVNAGLNVLQGRLFRHQRIAAEART</sequence>
<feature type="transmembrane region" description="Helical" evidence="7">
    <location>
        <begin position="178"/>
        <end position="200"/>
    </location>
</feature>
<comment type="subcellular location">
    <subcellularLocation>
        <location evidence="1 7">Cell membrane</location>
        <topology evidence="1 7">Multi-pass membrane protein</topology>
    </subcellularLocation>
</comment>
<evidence type="ECO:0000256" key="1">
    <source>
        <dbReference type="ARBA" id="ARBA00004651"/>
    </source>
</evidence>
<dbReference type="AlphaFoldDB" id="A0A4D7B4J1"/>
<dbReference type="Proteomes" id="UP000298781">
    <property type="component" value="Chromosome"/>
</dbReference>
<dbReference type="Pfam" id="PF00528">
    <property type="entry name" value="BPD_transp_1"/>
    <property type="match status" value="1"/>
</dbReference>
<accession>A0A4D7B4J1</accession>
<dbReference type="PROSITE" id="PS50928">
    <property type="entry name" value="ABC_TM1"/>
    <property type="match status" value="1"/>
</dbReference>
<dbReference type="CDD" id="cd06261">
    <property type="entry name" value="TM_PBP2"/>
    <property type="match status" value="1"/>
</dbReference>
<keyword evidence="4 7" id="KW-0812">Transmembrane</keyword>
<dbReference type="SUPFAM" id="SSF161098">
    <property type="entry name" value="MetI-like"/>
    <property type="match status" value="1"/>
</dbReference>
<dbReference type="Gene3D" id="1.10.3720.10">
    <property type="entry name" value="MetI-like"/>
    <property type="match status" value="1"/>
</dbReference>
<reference evidence="9 10" key="1">
    <citation type="submission" date="2019-04" db="EMBL/GenBank/DDBJ databases">
        <title>Phreatobacter aquaticus sp. nov.</title>
        <authorList>
            <person name="Choi A."/>
        </authorList>
    </citation>
    <scope>NUCLEOTIDE SEQUENCE [LARGE SCALE GENOMIC DNA]</scope>
    <source>
        <strain evidence="9 10">KCTC 52518</strain>
    </source>
</reference>
<dbReference type="GO" id="GO:0005886">
    <property type="term" value="C:plasma membrane"/>
    <property type="evidence" value="ECO:0007669"/>
    <property type="project" value="UniProtKB-SubCell"/>
</dbReference>
<organism evidence="9 10">
    <name type="scientific">Phreatobacter stygius</name>
    <dbReference type="NCBI Taxonomy" id="1940610"/>
    <lineage>
        <taxon>Bacteria</taxon>
        <taxon>Pseudomonadati</taxon>
        <taxon>Pseudomonadota</taxon>
        <taxon>Alphaproteobacteria</taxon>
        <taxon>Hyphomicrobiales</taxon>
        <taxon>Phreatobacteraceae</taxon>
        <taxon>Phreatobacter</taxon>
    </lineage>
</organism>
<dbReference type="GO" id="GO:0055085">
    <property type="term" value="P:transmembrane transport"/>
    <property type="evidence" value="ECO:0007669"/>
    <property type="project" value="InterPro"/>
</dbReference>
<feature type="transmembrane region" description="Helical" evidence="7">
    <location>
        <begin position="61"/>
        <end position="86"/>
    </location>
</feature>
<evidence type="ECO:0000313" key="9">
    <source>
        <dbReference type="EMBL" id="QCI65408.1"/>
    </source>
</evidence>
<feature type="transmembrane region" description="Helical" evidence="7">
    <location>
        <begin position="98"/>
        <end position="119"/>
    </location>
</feature>